<feature type="transmembrane region" description="Helical" evidence="5">
    <location>
        <begin position="88"/>
        <end position="106"/>
    </location>
</feature>
<dbReference type="OrthoDB" id="5198202at2"/>
<keyword evidence="2 5" id="KW-0812">Transmembrane</keyword>
<feature type="domain" description="Integral membrane bound transporter" evidence="6">
    <location>
        <begin position="53"/>
        <end position="174"/>
    </location>
</feature>
<evidence type="ECO:0000256" key="1">
    <source>
        <dbReference type="ARBA" id="ARBA00004141"/>
    </source>
</evidence>
<sequence>MSWGGDGLAEVKLSSRLRSTSRERVRRTGRDVYERLRTYLIVAAQAGLAAELSWFITRDVLHNAEPLFAPAVAVGTIAGAIGNRIRRTLEVIGGVIVGAVIAHVITRTIGAGPVQTGVIVALAISAAVAVRGGGAIMAQAGGTALLLGSVAQGPDLAVSKTESAVVGGVVAIAVAYLILPLNPMRVAHRTIRPTVDAFARELTATADALTHRDLQQAEDALQRFSATWEQRQKTTEVVAAAQQVVVLSPWQRRRLGMLRRYQHAAEHLEHAYSSACEMLQWATATIRAGEPVPAGLPASIEHLGQALRLLFHDFLAGREPDPPRARAQQAIKDVNEACAEGVEFSGTVVATRVRAVASELLQASGLPQAEANKQAGLKADV</sequence>
<keyword evidence="4 5" id="KW-0472">Membrane</keyword>
<dbReference type="Pfam" id="PF13515">
    <property type="entry name" value="FUSC_2"/>
    <property type="match status" value="1"/>
</dbReference>
<dbReference type="InterPro" id="IPR049453">
    <property type="entry name" value="Memb_transporter_dom"/>
</dbReference>
<dbReference type="Proteomes" id="UP000185124">
    <property type="component" value="Unassembled WGS sequence"/>
</dbReference>
<evidence type="ECO:0000256" key="4">
    <source>
        <dbReference type="ARBA" id="ARBA00023136"/>
    </source>
</evidence>
<reference evidence="8" key="1">
    <citation type="submission" date="2016-12" db="EMBL/GenBank/DDBJ databases">
        <authorList>
            <person name="Varghese N."/>
            <person name="Submissions S."/>
        </authorList>
    </citation>
    <scope>NUCLEOTIDE SEQUENCE [LARGE SCALE GENOMIC DNA]</scope>
    <source>
        <strain evidence="8">DSM 45599</strain>
    </source>
</reference>
<protein>
    <submittedName>
        <fullName evidence="7">Fusaric acid resistance protein-like</fullName>
    </submittedName>
</protein>
<feature type="transmembrane region" description="Helical" evidence="5">
    <location>
        <begin position="164"/>
        <end position="182"/>
    </location>
</feature>
<dbReference type="GO" id="GO:0016020">
    <property type="term" value="C:membrane"/>
    <property type="evidence" value="ECO:0007669"/>
    <property type="project" value="UniProtKB-SubCell"/>
</dbReference>
<dbReference type="STRING" id="709881.SAMN04489832_2313"/>
<gene>
    <name evidence="7" type="ORF">SAMN04489832_2313</name>
</gene>
<keyword evidence="3 5" id="KW-1133">Transmembrane helix</keyword>
<evidence type="ECO:0000256" key="3">
    <source>
        <dbReference type="ARBA" id="ARBA00022989"/>
    </source>
</evidence>
<accession>A0A1N5WD01</accession>
<proteinExistence type="predicted"/>
<evidence type="ECO:0000259" key="6">
    <source>
        <dbReference type="Pfam" id="PF13515"/>
    </source>
</evidence>
<evidence type="ECO:0000313" key="8">
    <source>
        <dbReference type="Proteomes" id="UP000185124"/>
    </source>
</evidence>
<feature type="transmembrane region" description="Helical" evidence="5">
    <location>
        <begin position="112"/>
        <end position="130"/>
    </location>
</feature>
<evidence type="ECO:0000256" key="2">
    <source>
        <dbReference type="ARBA" id="ARBA00022692"/>
    </source>
</evidence>
<evidence type="ECO:0000256" key="5">
    <source>
        <dbReference type="SAM" id="Phobius"/>
    </source>
</evidence>
<comment type="subcellular location">
    <subcellularLocation>
        <location evidence="1">Membrane</location>
        <topology evidence="1">Multi-pass membrane protein</topology>
    </subcellularLocation>
</comment>
<dbReference type="EMBL" id="FSQT01000001">
    <property type="protein sequence ID" value="SIM82377.1"/>
    <property type="molecule type" value="Genomic_DNA"/>
</dbReference>
<dbReference type="AlphaFoldDB" id="A0A1N5WD01"/>
<name>A0A1N5WD01_9ACTN</name>
<evidence type="ECO:0000313" key="7">
    <source>
        <dbReference type="EMBL" id="SIM82377.1"/>
    </source>
</evidence>
<keyword evidence="8" id="KW-1185">Reference proteome</keyword>
<organism evidence="7 8">
    <name type="scientific">Micromonospora cremea</name>
    <dbReference type="NCBI Taxonomy" id="709881"/>
    <lineage>
        <taxon>Bacteria</taxon>
        <taxon>Bacillati</taxon>
        <taxon>Actinomycetota</taxon>
        <taxon>Actinomycetes</taxon>
        <taxon>Micromonosporales</taxon>
        <taxon>Micromonosporaceae</taxon>
        <taxon>Micromonospora</taxon>
    </lineage>
</organism>